<gene>
    <name evidence="1" type="ORF">RchiOBHm_Chr7g0180731</name>
</gene>
<protein>
    <submittedName>
        <fullName evidence="1">Uncharacterized protein</fullName>
    </submittedName>
</protein>
<name>A0A2P6P2G7_ROSCH</name>
<evidence type="ECO:0000313" key="2">
    <source>
        <dbReference type="Proteomes" id="UP000238479"/>
    </source>
</evidence>
<comment type="caution">
    <text evidence="1">The sequence shown here is derived from an EMBL/GenBank/DDBJ whole genome shotgun (WGS) entry which is preliminary data.</text>
</comment>
<dbReference type="AlphaFoldDB" id="A0A2P6P2G7"/>
<dbReference type="Proteomes" id="UP000238479">
    <property type="component" value="Chromosome 7"/>
</dbReference>
<sequence length="60" mass="6917">MCSFSKTNQQIMQNDLLVSLQVDNLNKHVDLQKKIDLVITSALLRVNLLMEIPKQMHLDP</sequence>
<accession>A0A2P6P2G7</accession>
<evidence type="ECO:0000313" key="1">
    <source>
        <dbReference type="EMBL" id="PRQ16119.1"/>
    </source>
</evidence>
<dbReference type="EMBL" id="PDCK01000045">
    <property type="protein sequence ID" value="PRQ16119.1"/>
    <property type="molecule type" value="Genomic_DNA"/>
</dbReference>
<organism evidence="1 2">
    <name type="scientific">Rosa chinensis</name>
    <name type="common">China rose</name>
    <dbReference type="NCBI Taxonomy" id="74649"/>
    <lineage>
        <taxon>Eukaryota</taxon>
        <taxon>Viridiplantae</taxon>
        <taxon>Streptophyta</taxon>
        <taxon>Embryophyta</taxon>
        <taxon>Tracheophyta</taxon>
        <taxon>Spermatophyta</taxon>
        <taxon>Magnoliopsida</taxon>
        <taxon>eudicotyledons</taxon>
        <taxon>Gunneridae</taxon>
        <taxon>Pentapetalae</taxon>
        <taxon>rosids</taxon>
        <taxon>fabids</taxon>
        <taxon>Rosales</taxon>
        <taxon>Rosaceae</taxon>
        <taxon>Rosoideae</taxon>
        <taxon>Rosoideae incertae sedis</taxon>
        <taxon>Rosa</taxon>
    </lineage>
</organism>
<proteinExistence type="predicted"/>
<dbReference type="Gramene" id="PRQ16119">
    <property type="protein sequence ID" value="PRQ16119"/>
    <property type="gene ID" value="RchiOBHm_Chr7g0180731"/>
</dbReference>
<keyword evidence="2" id="KW-1185">Reference proteome</keyword>
<reference evidence="1 2" key="1">
    <citation type="journal article" date="2018" name="Nat. Genet.">
        <title>The Rosa genome provides new insights in the design of modern roses.</title>
        <authorList>
            <person name="Bendahmane M."/>
        </authorList>
    </citation>
    <scope>NUCLEOTIDE SEQUENCE [LARGE SCALE GENOMIC DNA]</scope>
    <source>
        <strain evidence="2">cv. Old Blush</strain>
    </source>
</reference>